<evidence type="ECO:0000313" key="2">
    <source>
        <dbReference type="EMBL" id="MDM5264514.1"/>
    </source>
</evidence>
<dbReference type="InterPro" id="IPR003959">
    <property type="entry name" value="ATPase_AAA_core"/>
</dbReference>
<dbReference type="EMBL" id="JAQIBC010000009">
    <property type="protein sequence ID" value="MDM5264514.1"/>
    <property type="molecule type" value="Genomic_DNA"/>
</dbReference>
<protein>
    <submittedName>
        <fullName evidence="2">AAA family ATPase</fullName>
    </submittedName>
</protein>
<dbReference type="PANTHER" id="PTHR11669">
    <property type="entry name" value="REPLICATION FACTOR C / DNA POLYMERASE III GAMMA-TAU SUBUNIT"/>
    <property type="match status" value="1"/>
</dbReference>
<dbReference type="RefSeq" id="WP_289402411.1">
    <property type="nucleotide sequence ID" value="NZ_JAQIBC010000009.1"/>
</dbReference>
<dbReference type="Gene3D" id="3.40.50.300">
    <property type="entry name" value="P-loop containing nucleotide triphosphate hydrolases"/>
    <property type="match status" value="1"/>
</dbReference>
<dbReference type="InterPro" id="IPR003593">
    <property type="entry name" value="AAA+_ATPase"/>
</dbReference>
<name>A0ABT7QVD7_9BACT</name>
<dbReference type="InterPro" id="IPR027417">
    <property type="entry name" value="P-loop_NTPase"/>
</dbReference>
<organism evidence="2 3">
    <name type="scientific">Sulfurovum xiamenensis</name>
    <dbReference type="NCBI Taxonomy" id="3019066"/>
    <lineage>
        <taxon>Bacteria</taxon>
        <taxon>Pseudomonadati</taxon>
        <taxon>Campylobacterota</taxon>
        <taxon>Epsilonproteobacteria</taxon>
        <taxon>Campylobacterales</taxon>
        <taxon>Sulfurovaceae</taxon>
        <taxon>Sulfurovum</taxon>
    </lineage>
</organism>
<dbReference type="InterPro" id="IPR050238">
    <property type="entry name" value="DNA_Rep/Repair_Clamp_Loader"/>
</dbReference>
<dbReference type="CDD" id="cd00009">
    <property type="entry name" value="AAA"/>
    <property type="match status" value="1"/>
</dbReference>
<evidence type="ECO:0000313" key="3">
    <source>
        <dbReference type="Proteomes" id="UP001169066"/>
    </source>
</evidence>
<dbReference type="SMART" id="SM00382">
    <property type="entry name" value="AAA"/>
    <property type="match status" value="1"/>
</dbReference>
<comment type="caution">
    <text evidence="2">The sequence shown here is derived from an EMBL/GenBank/DDBJ whole genome shotgun (WGS) entry which is preliminary data.</text>
</comment>
<feature type="domain" description="AAA+ ATPase" evidence="1">
    <location>
        <begin position="44"/>
        <end position="166"/>
    </location>
</feature>
<evidence type="ECO:0000259" key="1">
    <source>
        <dbReference type="SMART" id="SM00382"/>
    </source>
</evidence>
<proteinExistence type="predicted"/>
<dbReference type="Proteomes" id="UP001169066">
    <property type="component" value="Unassembled WGS sequence"/>
</dbReference>
<dbReference type="SUPFAM" id="SSF52540">
    <property type="entry name" value="P-loop containing nucleoside triphosphate hydrolases"/>
    <property type="match status" value="1"/>
</dbReference>
<keyword evidence="3" id="KW-1185">Reference proteome</keyword>
<accession>A0ABT7QVD7</accession>
<reference evidence="2" key="1">
    <citation type="submission" date="2023-01" db="EMBL/GenBank/DDBJ databases">
        <title>Sulfurovum sp. XTW-4 genome assembly.</title>
        <authorList>
            <person name="Wang J."/>
        </authorList>
    </citation>
    <scope>NUCLEOTIDE SEQUENCE</scope>
    <source>
        <strain evidence="2">XTW-4</strain>
    </source>
</reference>
<dbReference type="PANTHER" id="PTHR11669:SF0">
    <property type="entry name" value="PROTEIN STICHEL-LIKE 2"/>
    <property type="match status" value="1"/>
</dbReference>
<sequence>MTNKQDNRSWYMKYQPRILDEMILPTSRPDIVQNIAKSYNDGFIRGNMLASGQHGLGKTSLTELMAKKVAKHPSNIIRMDNNKKRLGEIHSWLIKMTPQDDGQLVVIIEEIDRLAPAIQDELKSSGILEKYQERCTFLATTNYPDKVDPALLDRFNIHIVFKELPDNDIFSKLSYIIKAEGIDYEDDDLNNFLEARRGRSLRSIISEAENISATGVFSPYFYYEHENEPHALSERIYRDTLKSLNDKYGMTMTREEVIEVIHIKSSTADTRIKEGYGFPRGIPIKKGQMIFPAASVAAYIATVR</sequence>
<gene>
    <name evidence="2" type="ORF">PF327_09930</name>
</gene>
<dbReference type="Pfam" id="PF00004">
    <property type="entry name" value="AAA"/>
    <property type="match status" value="1"/>
</dbReference>